<organism evidence="2 3">
    <name type="scientific">Fictibacillus iocasae</name>
    <dbReference type="NCBI Taxonomy" id="2715437"/>
    <lineage>
        <taxon>Bacteria</taxon>
        <taxon>Bacillati</taxon>
        <taxon>Bacillota</taxon>
        <taxon>Bacilli</taxon>
        <taxon>Bacillales</taxon>
        <taxon>Fictibacillaceae</taxon>
        <taxon>Fictibacillus</taxon>
    </lineage>
</organism>
<keyword evidence="3" id="KW-1185">Reference proteome</keyword>
<accession>A0ABW2NM22</accession>
<feature type="domain" description="DinB-like" evidence="1">
    <location>
        <begin position="16"/>
        <end position="151"/>
    </location>
</feature>
<evidence type="ECO:0000259" key="1">
    <source>
        <dbReference type="Pfam" id="PF12867"/>
    </source>
</evidence>
<dbReference type="Proteomes" id="UP001596549">
    <property type="component" value="Unassembled WGS sequence"/>
</dbReference>
<dbReference type="Gene3D" id="1.20.120.450">
    <property type="entry name" value="dinb family like domain"/>
    <property type="match status" value="1"/>
</dbReference>
<dbReference type="RefSeq" id="WP_379744944.1">
    <property type="nucleotide sequence ID" value="NZ_JBHTCP010000002.1"/>
</dbReference>
<sequence length="157" mass="17854">MKDTVNKLSQWKSDVLRIGESVSDETWNMPIEAGKWSIREVAGHMLYWDLYLNREGLPAILNSQGIVFPNHDEYNAQSVHYIDGKSKSEIVNEAAEQRDRLLTSLESLSEDRWMIPISINGVLTDNSGNPYTLNGLMLEFVGHDRHHVSQIKAMVTV</sequence>
<dbReference type="InterPro" id="IPR034660">
    <property type="entry name" value="DinB/YfiT-like"/>
</dbReference>
<protein>
    <submittedName>
        <fullName evidence="2">DinB family protein</fullName>
    </submittedName>
</protein>
<dbReference type="InterPro" id="IPR024775">
    <property type="entry name" value="DinB-like"/>
</dbReference>
<comment type="caution">
    <text evidence="2">The sequence shown here is derived from an EMBL/GenBank/DDBJ whole genome shotgun (WGS) entry which is preliminary data.</text>
</comment>
<dbReference type="Pfam" id="PF12867">
    <property type="entry name" value="DinB_2"/>
    <property type="match status" value="1"/>
</dbReference>
<dbReference type="EMBL" id="JBHTCP010000002">
    <property type="protein sequence ID" value="MFC7370173.1"/>
    <property type="molecule type" value="Genomic_DNA"/>
</dbReference>
<evidence type="ECO:0000313" key="2">
    <source>
        <dbReference type="EMBL" id="MFC7370173.1"/>
    </source>
</evidence>
<gene>
    <name evidence="2" type="ORF">ACFQPF_00590</name>
</gene>
<evidence type="ECO:0000313" key="3">
    <source>
        <dbReference type="Proteomes" id="UP001596549"/>
    </source>
</evidence>
<dbReference type="SUPFAM" id="SSF109854">
    <property type="entry name" value="DinB/YfiT-like putative metalloenzymes"/>
    <property type="match status" value="1"/>
</dbReference>
<name>A0ABW2NM22_9BACL</name>
<proteinExistence type="predicted"/>
<reference evidence="3" key="1">
    <citation type="journal article" date="2019" name="Int. J. Syst. Evol. Microbiol.">
        <title>The Global Catalogue of Microorganisms (GCM) 10K type strain sequencing project: providing services to taxonomists for standard genome sequencing and annotation.</title>
        <authorList>
            <consortium name="The Broad Institute Genomics Platform"/>
            <consortium name="The Broad Institute Genome Sequencing Center for Infectious Disease"/>
            <person name="Wu L."/>
            <person name="Ma J."/>
        </authorList>
    </citation>
    <scope>NUCLEOTIDE SEQUENCE [LARGE SCALE GENOMIC DNA]</scope>
    <source>
        <strain evidence="3">NBRC 106396</strain>
    </source>
</reference>